<reference evidence="8" key="2">
    <citation type="submission" date="2020-05" db="EMBL/GenBank/DDBJ databases">
        <authorList>
            <person name="Kim H.-S."/>
            <person name="Proctor R.H."/>
            <person name="Brown D.W."/>
        </authorList>
    </citation>
    <scope>NUCLEOTIDE SEQUENCE</scope>
    <source>
        <strain evidence="8">NRRL 22465</strain>
    </source>
</reference>
<comment type="caution">
    <text evidence="8">The sequence shown here is derived from an EMBL/GenBank/DDBJ whole genome shotgun (WGS) entry which is preliminary data.</text>
</comment>
<feature type="repeat" description="ANK" evidence="4">
    <location>
        <begin position="754"/>
        <end position="786"/>
    </location>
</feature>
<evidence type="ECO:0000313" key="9">
    <source>
        <dbReference type="Proteomes" id="UP000635477"/>
    </source>
</evidence>
<dbReference type="InterPro" id="IPR011009">
    <property type="entry name" value="Kinase-like_dom_sf"/>
</dbReference>
<dbReference type="InterPro" id="IPR054471">
    <property type="entry name" value="GPIID_WHD"/>
</dbReference>
<feature type="repeat" description="ANK" evidence="4">
    <location>
        <begin position="721"/>
        <end position="753"/>
    </location>
</feature>
<keyword evidence="9" id="KW-1185">Reference proteome</keyword>
<sequence length="1215" mass="135275">MGDPLSTIASVIAVLQVAAKATQYLKDVKHGSTDRLRLRDELRSTTCLLEMIKDRMEDSDEMVGSENTLRPMSIQTMAGTDGPLNLFRRVLEDIIAKLAPQDSLGRMAKPFTWPFDKNDVSELLACLERLKSHFSLVMQNDLMELAKLTNLKLDELDDRAERAEAKSRDDETQKIILWTSPISFRAKHVDVLESVQSGTGAWLLSHETFRSWVNGDISILWCPGIPGAGKTSLVSLVVDHLERERVANTTCTYVYCDHNQRQEQSPSVLLSSILQQVLQNSTERILPSEVSLLYRQHQKYDTRPTMAQIVDVLRKLASRLSIFYVVIDALDECAESEEDAVQFMSTVCSLGSHVKVLCTSRFSTTFEDYFDQSMKLQISAQSEDIEMFLDTQIPLKYRLSRHIRTDPALRGEIIRAITQESQGMFLLAKLHLESLSQKINRKEVRSSLQTLPSTLDATYSDALERIYRQSPDAVELAEAVLFWVVCVKRPLTVLELQQMYATQQLPEETLLEEDDLPDGDILIGACGGLVSIDVESKTVRLVHYTAQQYFERSHVEKLLNAKMDITMISLKYLVLPNFSAGVCTTDKDMAQRLEQYPFLDYAAKNWGSDISKLNENELFSALDSLVSNGTAVEAASQVFSIGSVRYSNWSQEYPRGIPALVHAAVFDLPVVLGRMVKSSHSIDDKGSDGETALIRSASFGHLGNVRVLLDLGADQNARDHMDETALQRAARNGEKAVVEALLEKGADVNLKGSGDWTALMSAVSSGNAQVVEMLVDAGAELQAETVWGDSALSLATRSGQEAIATFLADRGAVLPRNAAGRRASTVASRRGFSVLVKRLTANYEPVANRRLQRQRSRVMGGLDGIDETLELAATEGDAVETGQGDFSEVMENLEYKTGFSRRYDLKELIGKGNYAEVYLCTNKVTSTAYAVKIFKVSSWKGVGTKLGGMHNELKILRQVQEKPHANILRLFDFSAEYSHGKMYMVIELAAGGELFDYIVMKNHLSEHDTRLVMLQLFSALDYLVGSSSLGIQLERPDVKQHDLGWIHRDIKLENILLADGESLNLKVADFGLCKKIGTEPESLKLATTLCGTPSFVAPEVLAPRETREYGFAVDVWSAGVVLYICLCGFPPFSDELHTPEYPFSQADQIKGGMFDYPSPYWDPVGDPALDLIEDMLTVEVKKRFTIKQCINHPWILDKNSAVLLDADRSASPEPM</sequence>
<keyword evidence="6" id="KW-0175">Coiled coil</keyword>
<feature type="domain" description="Protein kinase" evidence="7">
    <location>
        <begin position="903"/>
        <end position="1195"/>
    </location>
</feature>
<evidence type="ECO:0000256" key="4">
    <source>
        <dbReference type="PROSITE-ProRule" id="PRU00023"/>
    </source>
</evidence>
<dbReference type="OrthoDB" id="448455at2759"/>
<dbReference type="PANTHER" id="PTHR10039:SF15">
    <property type="entry name" value="NACHT DOMAIN-CONTAINING PROTEIN"/>
    <property type="match status" value="1"/>
</dbReference>
<proteinExistence type="predicted"/>
<dbReference type="GO" id="GO:0004672">
    <property type="term" value="F:protein kinase activity"/>
    <property type="evidence" value="ECO:0007669"/>
    <property type="project" value="InterPro"/>
</dbReference>
<dbReference type="FunFam" id="1.25.40.20:FF:000526">
    <property type="entry name" value="NACHT and Ankyrin domain protein"/>
    <property type="match status" value="1"/>
</dbReference>
<evidence type="ECO:0000256" key="2">
    <source>
        <dbReference type="ARBA" id="ARBA00022741"/>
    </source>
</evidence>
<dbReference type="CDD" id="cd05117">
    <property type="entry name" value="STKc_CAMK"/>
    <property type="match status" value="1"/>
</dbReference>
<feature type="coiled-coil region" evidence="6">
    <location>
        <begin position="146"/>
        <end position="173"/>
    </location>
</feature>
<evidence type="ECO:0000313" key="8">
    <source>
        <dbReference type="EMBL" id="KAF4978531.1"/>
    </source>
</evidence>
<keyword evidence="1" id="KW-0677">Repeat</keyword>
<dbReference type="InterPro" id="IPR027417">
    <property type="entry name" value="P-loop_NTPase"/>
</dbReference>
<feature type="repeat" description="ANK" evidence="4">
    <location>
        <begin position="688"/>
        <end position="720"/>
    </location>
</feature>
<dbReference type="Proteomes" id="UP000635477">
    <property type="component" value="Unassembled WGS sequence"/>
</dbReference>
<reference evidence="8" key="1">
    <citation type="journal article" date="2020" name="BMC Genomics">
        <title>Correction to: Identification and distribution of gene clusters required for synthesis of sphingolipid metabolism inhibitors in diverse species of the filamentous fungus Fusarium.</title>
        <authorList>
            <person name="Kim H.S."/>
            <person name="Lohmar J.M."/>
            <person name="Busman M."/>
            <person name="Brown D.W."/>
            <person name="Naumann T.A."/>
            <person name="Divon H.H."/>
            <person name="Lysoe E."/>
            <person name="Uhlig S."/>
            <person name="Proctor R.H."/>
        </authorList>
    </citation>
    <scope>NUCLEOTIDE SEQUENCE</scope>
    <source>
        <strain evidence="8">NRRL 22465</strain>
    </source>
</reference>
<accession>A0A8H4XK64</accession>
<dbReference type="PROSITE" id="PS50011">
    <property type="entry name" value="PROTEIN_KINASE_DOM"/>
    <property type="match status" value="1"/>
</dbReference>
<dbReference type="Pfam" id="PF00069">
    <property type="entry name" value="Pkinase"/>
    <property type="match status" value="1"/>
</dbReference>
<dbReference type="PROSITE" id="PS50297">
    <property type="entry name" value="ANK_REP_REGION"/>
    <property type="match status" value="3"/>
</dbReference>
<dbReference type="EMBL" id="JABEYC010000360">
    <property type="protein sequence ID" value="KAF4978531.1"/>
    <property type="molecule type" value="Genomic_DNA"/>
</dbReference>
<evidence type="ECO:0000259" key="7">
    <source>
        <dbReference type="PROSITE" id="PS50011"/>
    </source>
</evidence>
<dbReference type="PROSITE" id="PS50088">
    <property type="entry name" value="ANK_REPEAT"/>
    <property type="match status" value="3"/>
</dbReference>
<evidence type="ECO:0000256" key="1">
    <source>
        <dbReference type="ARBA" id="ARBA00022737"/>
    </source>
</evidence>
<evidence type="ECO:0000256" key="6">
    <source>
        <dbReference type="SAM" id="Coils"/>
    </source>
</evidence>
<dbReference type="SMART" id="SM00220">
    <property type="entry name" value="S_TKc"/>
    <property type="match status" value="1"/>
</dbReference>
<dbReference type="InterPro" id="IPR002110">
    <property type="entry name" value="Ankyrin_rpt"/>
</dbReference>
<dbReference type="SUPFAM" id="SSF52540">
    <property type="entry name" value="P-loop containing nucleoside triphosphate hydrolases"/>
    <property type="match status" value="1"/>
</dbReference>
<dbReference type="Gene3D" id="1.25.40.20">
    <property type="entry name" value="Ankyrin repeat-containing domain"/>
    <property type="match status" value="1"/>
</dbReference>
<dbReference type="Pfam" id="PF12796">
    <property type="entry name" value="Ank_2"/>
    <property type="match status" value="2"/>
</dbReference>
<protein>
    <recommendedName>
        <fullName evidence="7">Protein kinase domain-containing protein</fullName>
    </recommendedName>
</protein>
<dbReference type="Pfam" id="PF24883">
    <property type="entry name" value="NPHP3_N"/>
    <property type="match status" value="1"/>
</dbReference>
<feature type="binding site" evidence="5">
    <location>
        <position position="932"/>
    </location>
    <ligand>
        <name>ATP</name>
        <dbReference type="ChEBI" id="CHEBI:30616"/>
    </ligand>
</feature>
<keyword evidence="4" id="KW-0040">ANK repeat</keyword>
<dbReference type="Gene3D" id="3.40.50.300">
    <property type="entry name" value="P-loop containing nucleotide triphosphate hydrolases"/>
    <property type="match status" value="1"/>
</dbReference>
<dbReference type="SUPFAM" id="SSF56112">
    <property type="entry name" value="Protein kinase-like (PK-like)"/>
    <property type="match status" value="1"/>
</dbReference>
<keyword evidence="2 5" id="KW-0547">Nucleotide-binding</keyword>
<dbReference type="GO" id="GO:0005524">
    <property type="term" value="F:ATP binding"/>
    <property type="evidence" value="ECO:0007669"/>
    <property type="project" value="UniProtKB-UniRule"/>
</dbReference>
<dbReference type="InterPro" id="IPR000719">
    <property type="entry name" value="Prot_kinase_dom"/>
</dbReference>
<dbReference type="FunFam" id="1.10.510.10:FF:000571">
    <property type="entry name" value="Maternal embryonic leucine zipper kinase"/>
    <property type="match status" value="1"/>
</dbReference>
<dbReference type="InterPro" id="IPR017441">
    <property type="entry name" value="Protein_kinase_ATP_BS"/>
</dbReference>
<organism evidence="8 9">
    <name type="scientific">Fusarium zealandicum</name>
    <dbReference type="NCBI Taxonomy" id="1053134"/>
    <lineage>
        <taxon>Eukaryota</taxon>
        <taxon>Fungi</taxon>
        <taxon>Dikarya</taxon>
        <taxon>Ascomycota</taxon>
        <taxon>Pezizomycotina</taxon>
        <taxon>Sordariomycetes</taxon>
        <taxon>Hypocreomycetidae</taxon>
        <taxon>Hypocreales</taxon>
        <taxon>Nectriaceae</taxon>
        <taxon>Fusarium</taxon>
        <taxon>Fusarium staphyleae species complex</taxon>
    </lineage>
</organism>
<evidence type="ECO:0000256" key="5">
    <source>
        <dbReference type="PROSITE-ProRule" id="PRU10141"/>
    </source>
</evidence>
<dbReference type="InterPro" id="IPR056884">
    <property type="entry name" value="NPHP3-like_N"/>
</dbReference>
<dbReference type="SMART" id="SM00248">
    <property type="entry name" value="ANK"/>
    <property type="match status" value="5"/>
</dbReference>
<dbReference type="PANTHER" id="PTHR10039">
    <property type="entry name" value="AMELOGENIN"/>
    <property type="match status" value="1"/>
</dbReference>
<evidence type="ECO:0000256" key="3">
    <source>
        <dbReference type="ARBA" id="ARBA00022840"/>
    </source>
</evidence>
<name>A0A8H4XK64_9HYPO</name>
<dbReference type="AlphaFoldDB" id="A0A8H4XK64"/>
<dbReference type="Pfam" id="PF22939">
    <property type="entry name" value="WHD_GPIID"/>
    <property type="match status" value="1"/>
</dbReference>
<dbReference type="PROSITE" id="PS00107">
    <property type="entry name" value="PROTEIN_KINASE_ATP"/>
    <property type="match status" value="1"/>
</dbReference>
<dbReference type="InterPro" id="IPR036770">
    <property type="entry name" value="Ankyrin_rpt-contain_sf"/>
</dbReference>
<gene>
    <name evidence="8" type="ORF">FZEAL_5103</name>
</gene>
<dbReference type="SUPFAM" id="SSF48403">
    <property type="entry name" value="Ankyrin repeat"/>
    <property type="match status" value="1"/>
</dbReference>
<keyword evidence="3 5" id="KW-0067">ATP-binding</keyword>
<dbReference type="Gene3D" id="1.10.510.10">
    <property type="entry name" value="Transferase(Phosphotransferase) domain 1"/>
    <property type="match status" value="1"/>
</dbReference>